<organism evidence="2 3">
    <name type="scientific">Eumeta variegata</name>
    <name type="common">Bagworm moth</name>
    <name type="synonym">Eumeta japonica</name>
    <dbReference type="NCBI Taxonomy" id="151549"/>
    <lineage>
        <taxon>Eukaryota</taxon>
        <taxon>Metazoa</taxon>
        <taxon>Ecdysozoa</taxon>
        <taxon>Arthropoda</taxon>
        <taxon>Hexapoda</taxon>
        <taxon>Insecta</taxon>
        <taxon>Pterygota</taxon>
        <taxon>Neoptera</taxon>
        <taxon>Endopterygota</taxon>
        <taxon>Lepidoptera</taxon>
        <taxon>Glossata</taxon>
        <taxon>Ditrysia</taxon>
        <taxon>Tineoidea</taxon>
        <taxon>Psychidae</taxon>
        <taxon>Oiketicinae</taxon>
        <taxon>Eumeta</taxon>
    </lineage>
</organism>
<keyword evidence="2" id="KW-0548">Nucleotidyltransferase</keyword>
<keyword evidence="2" id="KW-0808">Transferase</keyword>
<keyword evidence="3" id="KW-1185">Reference proteome</keyword>
<comment type="caution">
    <text evidence="2">The sequence shown here is derived from an EMBL/GenBank/DDBJ whole genome shotgun (WGS) entry which is preliminary data.</text>
</comment>
<reference evidence="2 3" key="1">
    <citation type="journal article" date="2019" name="Commun. Biol.">
        <title>The bagworm genome reveals a unique fibroin gene that provides high tensile strength.</title>
        <authorList>
            <person name="Kono N."/>
            <person name="Nakamura H."/>
            <person name="Ohtoshi R."/>
            <person name="Tomita M."/>
            <person name="Numata K."/>
            <person name="Arakawa K."/>
        </authorList>
    </citation>
    <scope>NUCLEOTIDE SEQUENCE [LARGE SCALE GENOMIC DNA]</scope>
</reference>
<protein>
    <submittedName>
        <fullName evidence="2">Probable RNA-directed DNA polymerase from transposon BS</fullName>
    </submittedName>
</protein>
<feature type="domain" description="Reverse transcriptase" evidence="1">
    <location>
        <begin position="1"/>
        <end position="124"/>
    </location>
</feature>
<evidence type="ECO:0000313" key="2">
    <source>
        <dbReference type="EMBL" id="GBP57125.1"/>
    </source>
</evidence>
<dbReference type="PROSITE" id="PS50878">
    <property type="entry name" value="RT_POL"/>
    <property type="match status" value="1"/>
</dbReference>
<dbReference type="STRING" id="151549.A0A4C1X4F2"/>
<gene>
    <name evidence="2" type="primary">RTase</name>
    <name evidence="2" type="ORF">EVAR_33368_1</name>
</gene>
<dbReference type="Proteomes" id="UP000299102">
    <property type="component" value="Unassembled WGS sequence"/>
</dbReference>
<dbReference type="InterPro" id="IPR000477">
    <property type="entry name" value="RT_dom"/>
</dbReference>
<name>A0A4C1X4F2_EUMVA</name>
<accession>A0A4C1X4F2</accession>
<dbReference type="EMBL" id="BGZK01000709">
    <property type="protein sequence ID" value="GBP57125.1"/>
    <property type="molecule type" value="Genomic_DNA"/>
</dbReference>
<dbReference type="GO" id="GO:0003964">
    <property type="term" value="F:RNA-directed DNA polymerase activity"/>
    <property type="evidence" value="ECO:0007669"/>
    <property type="project" value="UniProtKB-KW"/>
</dbReference>
<dbReference type="Pfam" id="PF00078">
    <property type="entry name" value="RVT_1"/>
    <property type="match status" value="1"/>
</dbReference>
<dbReference type="InterPro" id="IPR043502">
    <property type="entry name" value="DNA/RNA_pol_sf"/>
</dbReference>
<evidence type="ECO:0000259" key="1">
    <source>
        <dbReference type="PROSITE" id="PS50878"/>
    </source>
</evidence>
<dbReference type="AlphaFoldDB" id="A0A4C1X4F2"/>
<sequence>MRPIRVGIPQSSTLSPLLYSAYIKDIPRPSTAVQLALFADDTALFLRSNCPRNILPRLQRAIDELTQWLRLWRIVVNPEKSTSLYFDLSTHKSAVLVPVDTPFLKILNQSIPWQHHYKYLGITIDKHLQFKDHIARFRKLALFYLSRLYFMIGRKNKMSLRNKRTIYTMCIRPVMTYAIPVFTHTQPDALYELQVRQNKFCRRETDAPWYGRNSTLHRDLKLPTISKFMKDASERFFDIASSHPNTL</sequence>
<proteinExistence type="predicted"/>
<dbReference type="SUPFAM" id="SSF56672">
    <property type="entry name" value="DNA/RNA polymerases"/>
    <property type="match status" value="1"/>
</dbReference>
<dbReference type="OrthoDB" id="6614157at2759"/>
<evidence type="ECO:0000313" key="3">
    <source>
        <dbReference type="Proteomes" id="UP000299102"/>
    </source>
</evidence>
<dbReference type="PANTHER" id="PTHR33332">
    <property type="entry name" value="REVERSE TRANSCRIPTASE DOMAIN-CONTAINING PROTEIN"/>
    <property type="match status" value="1"/>
</dbReference>
<keyword evidence="2" id="KW-0695">RNA-directed DNA polymerase</keyword>